<reference evidence="3" key="1">
    <citation type="submission" date="2016-10" db="EMBL/GenBank/DDBJ databases">
        <authorList>
            <person name="Varghese N."/>
            <person name="Submissions S."/>
        </authorList>
    </citation>
    <scope>NUCLEOTIDE SEQUENCE [LARGE SCALE GENOMIC DNA]</scope>
    <source>
        <strain evidence="3">DSM 45413</strain>
    </source>
</reference>
<dbReference type="EMBL" id="FOEE01000019">
    <property type="protein sequence ID" value="SEP25631.1"/>
    <property type="molecule type" value="Genomic_DNA"/>
</dbReference>
<organism evidence="2 3">
    <name type="scientific">Trujillonella endophytica</name>
    <dbReference type="NCBI Taxonomy" id="673521"/>
    <lineage>
        <taxon>Bacteria</taxon>
        <taxon>Bacillati</taxon>
        <taxon>Actinomycetota</taxon>
        <taxon>Actinomycetes</taxon>
        <taxon>Geodermatophilales</taxon>
        <taxon>Geodermatophilaceae</taxon>
        <taxon>Trujillonella</taxon>
    </lineage>
</organism>
<evidence type="ECO:0000313" key="3">
    <source>
        <dbReference type="Proteomes" id="UP000198960"/>
    </source>
</evidence>
<proteinExistence type="predicted"/>
<dbReference type="AlphaFoldDB" id="A0A1H8WDD7"/>
<dbReference type="RefSeq" id="WP_170861226.1">
    <property type="nucleotide sequence ID" value="NZ_FOEE01000019.1"/>
</dbReference>
<feature type="compositionally biased region" description="Basic and acidic residues" evidence="1">
    <location>
        <begin position="29"/>
        <end position="39"/>
    </location>
</feature>
<protein>
    <submittedName>
        <fullName evidence="2">Uncharacterized protein</fullName>
    </submittedName>
</protein>
<dbReference type="STRING" id="673521.SAMN05660991_04307"/>
<keyword evidence="3" id="KW-1185">Reference proteome</keyword>
<evidence type="ECO:0000256" key="1">
    <source>
        <dbReference type="SAM" id="MobiDB-lite"/>
    </source>
</evidence>
<feature type="region of interest" description="Disordered" evidence="1">
    <location>
        <begin position="1"/>
        <end position="45"/>
    </location>
</feature>
<name>A0A1H8WDD7_9ACTN</name>
<accession>A0A1H8WDD7</accession>
<gene>
    <name evidence="2" type="ORF">SAMN05660991_04307</name>
</gene>
<sequence>MSEPREETEGNNLRPGQHDEGGHGGMATRELEAKEREEAQAEEPG</sequence>
<evidence type="ECO:0000313" key="2">
    <source>
        <dbReference type="EMBL" id="SEP25631.1"/>
    </source>
</evidence>
<dbReference type="Proteomes" id="UP000198960">
    <property type="component" value="Unassembled WGS sequence"/>
</dbReference>